<dbReference type="InterPro" id="IPR017441">
    <property type="entry name" value="Protein_kinase_ATP_BS"/>
</dbReference>
<dbReference type="Pfam" id="PF00531">
    <property type="entry name" value="Death"/>
    <property type="match status" value="1"/>
</dbReference>
<keyword evidence="2 3" id="KW-0067">ATP-binding</keyword>
<dbReference type="InterPro" id="IPR011009">
    <property type="entry name" value="Kinase-like_dom_sf"/>
</dbReference>
<organism evidence="7 8">
    <name type="scientific">Coilia grayii</name>
    <name type="common">Gray's grenadier anchovy</name>
    <dbReference type="NCBI Taxonomy" id="363190"/>
    <lineage>
        <taxon>Eukaryota</taxon>
        <taxon>Metazoa</taxon>
        <taxon>Chordata</taxon>
        <taxon>Craniata</taxon>
        <taxon>Vertebrata</taxon>
        <taxon>Euteleostomi</taxon>
        <taxon>Actinopterygii</taxon>
        <taxon>Neopterygii</taxon>
        <taxon>Teleostei</taxon>
        <taxon>Clupei</taxon>
        <taxon>Clupeiformes</taxon>
        <taxon>Clupeoidei</taxon>
        <taxon>Engraulidae</taxon>
        <taxon>Coilinae</taxon>
        <taxon>Coilia</taxon>
    </lineage>
</organism>
<keyword evidence="8" id="KW-1185">Reference proteome</keyword>
<sequence>MHQRHSARAEERHKNGERRRWLSSSFIHGHVTMAGQADPSMLLFDIPPSQIETLCKIMDSGVGTLGWKGLAARISPSWLDVRCTELREAAGKSPTQELLWSWAQQNKTVGDLLRVLEDMGHRRALSLFQSSDSGFHQSLPKPPPPSSEIQKPEPQQSECCSERVSCDSSSAVTPVTEGTEPRIKVTFSDIIEGTGNFREENKIGGGHFSDVYRGMKGSEAFAVKVFKQVQNTSWKSLWEKFRREMEVLHLYQHPNILELWGCFSDSDRYFLVYPYLPNGSLHSRLHSQDSGNVLSWQERLEVIKGTAKAIHHLHSTQPCAVICANISSANILLDEQLQPKLIDFGTACLRPHSVNQSCTIAMRTSNHSNLGYLPEEYMRDWKLSVKVDIYSFGMVVLETLTGELVMQDKPKHRPLRAMLDDAAEEGGGVDACLKFRDPRAGPWPHTVSLSLLRLGMECSASKARNRPTMDTVLQTLSQLLPLPFPPEDQPRTLDDGVTPPKTSPTTPPHSSPSQSLPVEDDEETSGLARLAWERAHPSSVAGPADPSVQSGPCEYSQSEVTFLSCAGEDGRSRRHRDDVVLPSPQQQQQRWQRHHDGGQEGKYATAAVCVSESESTCASAHTLQSDCADAGEPGLDLYGSWPVQCSCAPDTDAQECEDCRSNALSPLPFPSHLTPGFAGGPAESYMENPAKQRLRHKIQQYNQGLLCTDELLSITP</sequence>
<feature type="region of interest" description="Disordered" evidence="4">
    <location>
        <begin position="573"/>
        <end position="599"/>
    </location>
</feature>
<dbReference type="PANTHER" id="PTHR27001">
    <property type="entry name" value="OS01G0253100 PROTEIN"/>
    <property type="match status" value="1"/>
</dbReference>
<dbReference type="InterPro" id="IPR000488">
    <property type="entry name" value="Death_dom"/>
</dbReference>
<evidence type="ECO:0000256" key="2">
    <source>
        <dbReference type="ARBA" id="ARBA00022840"/>
    </source>
</evidence>
<dbReference type="InterPro" id="IPR011029">
    <property type="entry name" value="DEATH-like_dom_sf"/>
</dbReference>
<proteinExistence type="predicted"/>
<evidence type="ECO:0000256" key="4">
    <source>
        <dbReference type="SAM" id="MobiDB-lite"/>
    </source>
</evidence>
<gene>
    <name evidence="7" type="ORF">ACEWY4_016162</name>
</gene>
<keyword evidence="1 3" id="KW-0547">Nucleotide-binding</keyword>
<evidence type="ECO:0000313" key="7">
    <source>
        <dbReference type="EMBL" id="KAL2087334.1"/>
    </source>
</evidence>
<dbReference type="EMBL" id="JBHFQA010000014">
    <property type="protein sequence ID" value="KAL2087334.1"/>
    <property type="molecule type" value="Genomic_DNA"/>
</dbReference>
<feature type="compositionally biased region" description="Polar residues" evidence="4">
    <location>
        <begin position="147"/>
        <end position="158"/>
    </location>
</feature>
<name>A0ABD1JJI7_9TELE</name>
<reference evidence="7 8" key="1">
    <citation type="submission" date="2024-09" db="EMBL/GenBank/DDBJ databases">
        <title>A chromosome-level genome assembly of Gray's grenadier anchovy, Coilia grayii.</title>
        <authorList>
            <person name="Fu Z."/>
        </authorList>
    </citation>
    <scope>NUCLEOTIDE SEQUENCE [LARGE SCALE GENOMIC DNA]</scope>
    <source>
        <strain evidence="7">G4</strain>
        <tissue evidence="7">Muscle</tissue>
    </source>
</reference>
<feature type="compositionally biased region" description="Pro residues" evidence="4">
    <location>
        <begin position="501"/>
        <end position="510"/>
    </location>
</feature>
<dbReference type="PANTHER" id="PTHR27001:SF939">
    <property type="entry name" value="INTERLEUKIN 1 RECEPTOR ASSOCIATED KINASE 1"/>
    <property type="match status" value="1"/>
</dbReference>
<feature type="region of interest" description="Disordered" evidence="4">
    <location>
        <begin position="480"/>
        <end position="525"/>
    </location>
</feature>
<dbReference type="InterPro" id="IPR000719">
    <property type="entry name" value="Prot_kinase_dom"/>
</dbReference>
<dbReference type="PROSITE" id="PS00107">
    <property type="entry name" value="PROTEIN_KINASE_ATP"/>
    <property type="match status" value="1"/>
</dbReference>
<dbReference type="Gene3D" id="1.10.510.10">
    <property type="entry name" value="Transferase(Phosphotransferase) domain 1"/>
    <property type="match status" value="1"/>
</dbReference>
<dbReference type="Gene3D" id="3.30.200.20">
    <property type="entry name" value="Phosphorylase Kinase, domain 1"/>
    <property type="match status" value="1"/>
</dbReference>
<comment type="caution">
    <text evidence="7">The sequence shown here is derived from an EMBL/GenBank/DDBJ whole genome shotgun (WGS) entry which is preliminary data.</text>
</comment>
<dbReference type="SUPFAM" id="SSF56112">
    <property type="entry name" value="Protein kinase-like (PK-like)"/>
    <property type="match status" value="1"/>
</dbReference>
<dbReference type="Pfam" id="PF00069">
    <property type="entry name" value="Pkinase"/>
    <property type="match status" value="1"/>
</dbReference>
<feature type="region of interest" description="Disordered" evidence="4">
    <location>
        <begin position="132"/>
        <end position="158"/>
    </location>
</feature>
<dbReference type="SUPFAM" id="SSF47986">
    <property type="entry name" value="DEATH domain"/>
    <property type="match status" value="1"/>
</dbReference>
<feature type="binding site" evidence="3">
    <location>
        <position position="224"/>
    </location>
    <ligand>
        <name>ATP</name>
        <dbReference type="ChEBI" id="CHEBI:30616"/>
    </ligand>
</feature>
<evidence type="ECO:0008006" key="9">
    <source>
        <dbReference type="Google" id="ProtNLM"/>
    </source>
</evidence>
<evidence type="ECO:0000313" key="8">
    <source>
        <dbReference type="Proteomes" id="UP001591681"/>
    </source>
</evidence>
<dbReference type="PROSITE" id="PS50011">
    <property type="entry name" value="PROTEIN_KINASE_DOM"/>
    <property type="match status" value="1"/>
</dbReference>
<dbReference type="GO" id="GO:0045087">
    <property type="term" value="P:innate immune response"/>
    <property type="evidence" value="ECO:0007669"/>
    <property type="project" value="UniProtKB-ARBA"/>
</dbReference>
<dbReference type="InterPro" id="IPR042747">
    <property type="entry name" value="IRAK3_death"/>
</dbReference>
<dbReference type="Gene3D" id="1.10.533.10">
    <property type="entry name" value="Death Domain, Fas"/>
    <property type="match status" value="1"/>
</dbReference>
<dbReference type="Proteomes" id="UP001591681">
    <property type="component" value="Unassembled WGS sequence"/>
</dbReference>
<dbReference type="GO" id="GO:0005524">
    <property type="term" value="F:ATP binding"/>
    <property type="evidence" value="ECO:0007669"/>
    <property type="project" value="UniProtKB-UniRule"/>
</dbReference>
<dbReference type="AlphaFoldDB" id="A0ABD1JJI7"/>
<dbReference type="SMART" id="SM00005">
    <property type="entry name" value="DEATH"/>
    <property type="match status" value="1"/>
</dbReference>
<dbReference type="PROSITE" id="PS50017">
    <property type="entry name" value="DEATH_DOMAIN"/>
    <property type="match status" value="1"/>
</dbReference>
<evidence type="ECO:0000259" key="6">
    <source>
        <dbReference type="PROSITE" id="PS50017"/>
    </source>
</evidence>
<feature type="domain" description="Protein kinase" evidence="5">
    <location>
        <begin position="197"/>
        <end position="480"/>
    </location>
</feature>
<evidence type="ECO:0000259" key="5">
    <source>
        <dbReference type="PROSITE" id="PS50011"/>
    </source>
</evidence>
<feature type="domain" description="Death" evidence="6">
    <location>
        <begin position="67"/>
        <end position="132"/>
    </location>
</feature>
<dbReference type="CDD" id="cd08796">
    <property type="entry name" value="Death_IRAK-M"/>
    <property type="match status" value="1"/>
</dbReference>
<accession>A0ABD1JJI7</accession>
<protein>
    <recommendedName>
        <fullName evidence="9">Interleukin-1 receptor-associated kinase 3</fullName>
    </recommendedName>
</protein>
<evidence type="ECO:0000256" key="1">
    <source>
        <dbReference type="ARBA" id="ARBA00022741"/>
    </source>
</evidence>
<evidence type="ECO:0000256" key="3">
    <source>
        <dbReference type="PROSITE-ProRule" id="PRU10141"/>
    </source>
</evidence>